<evidence type="ECO:0000313" key="1">
    <source>
        <dbReference type="EMBL" id="KAL0487345.1"/>
    </source>
</evidence>
<dbReference type="EMBL" id="JAOPGA020001335">
    <property type="protein sequence ID" value="KAL0487345.1"/>
    <property type="molecule type" value="Genomic_DNA"/>
</dbReference>
<protein>
    <submittedName>
        <fullName evidence="1">Uncharacterized protein</fullName>
    </submittedName>
</protein>
<dbReference type="AlphaFoldDB" id="A0AAW2ZD27"/>
<evidence type="ECO:0000313" key="2">
    <source>
        <dbReference type="Proteomes" id="UP001431209"/>
    </source>
</evidence>
<comment type="caution">
    <text evidence="1">The sequence shown here is derived from an EMBL/GenBank/DDBJ whole genome shotgun (WGS) entry which is preliminary data.</text>
</comment>
<proteinExistence type="predicted"/>
<gene>
    <name evidence="1" type="ORF">AKO1_015225</name>
</gene>
<reference evidence="1 2" key="1">
    <citation type="submission" date="2024-03" db="EMBL/GenBank/DDBJ databases">
        <title>The Acrasis kona genome and developmental transcriptomes reveal deep origins of eukaryotic multicellular pathways.</title>
        <authorList>
            <person name="Sheikh S."/>
            <person name="Fu C.-J."/>
            <person name="Brown M.W."/>
            <person name="Baldauf S.L."/>
        </authorList>
    </citation>
    <scope>NUCLEOTIDE SEQUENCE [LARGE SCALE GENOMIC DNA]</scope>
    <source>
        <strain evidence="1 2">ATCC MYA-3509</strain>
    </source>
</reference>
<accession>A0AAW2ZD27</accession>
<sequence length="105" mass="12617">MEKQTRQKYTETTLHRLWHNGYKDTTKTAWEAALNSVWKLDPTERIEMELLKTPVYSIEGAPITYNIHDLLPSFNKVRIYMLGVLWEYSKWIPSIIYKDFLESKY</sequence>
<name>A0AAW2ZD27_9EUKA</name>
<organism evidence="1 2">
    <name type="scientific">Acrasis kona</name>
    <dbReference type="NCBI Taxonomy" id="1008807"/>
    <lineage>
        <taxon>Eukaryota</taxon>
        <taxon>Discoba</taxon>
        <taxon>Heterolobosea</taxon>
        <taxon>Tetramitia</taxon>
        <taxon>Eutetramitia</taxon>
        <taxon>Acrasidae</taxon>
        <taxon>Acrasis</taxon>
    </lineage>
</organism>
<dbReference type="Proteomes" id="UP001431209">
    <property type="component" value="Unassembled WGS sequence"/>
</dbReference>
<keyword evidence="2" id="KW-1185">Reference proteome</keyword>